<gene>
    <name evidence="2" type="ORF">J8F10_32025</name>
</gene>
<evidence type="ECO:0000313" key="3">
    <source>
        <dbReference type="Proteomes" id="UP000676565"/>
    </source>
</evidence>
<feature type="chain" id="PRO_5046150143" description="Secreted protein" evidence="1">
    <location>
        <begin position="21"/>
        <end position="123"/>
    </location>
</feature>
<reference evidence="2 3" key="1">
    <citation type="submission" date="2021-04" db="EMBL/GenBank/DDBJ databases">
        <authorList>
            <person name="Ivanova A."/>
        </authorList>
    </citation>
    <scope>NUCLEOTIDE SEQUENCE [LARGE SCALE GENOMIC DNA]</scope>
    <source>
        <strain evidence="2 3">G18</strain>
    </source>
</reference>
<protein>
    <recommendedName>
        <fullName evidence="4">Secreted protein</fullName>
    </recommendedName>
</protein>
<keyword evidence="1" id="KW-0732">Signal</keyword>
<accession>A0ABS5C1U7</accession>
<dbReference type="RefSeq" id="WP_210660774.1">
    <property type="nucleotide sequence ID" value="NZ_JAGKQQ010000001.1"/>
</dbReference>
<dbReference type="EMBL" id="JAGKQQ010000001">
    <property type="protein sequence ID" value="MBP3959898.1"/>
    <property type="molecule type" value="Genomic_DNA"/>
</dbReference>
<feature type="signal peptide" evidence="1">
    <location>
        <begin position="1"/>
        <end position="20"/>
    </location>
</feature>
<organism evidence="2 3">
    <name type="scientific">Gemmata palustris</name>
    <dbReference type="NCBI Taxonomy" id="2822762"/>
    <lineage>
        <taxon>Bacteria</taxon>
        <taxon>Pseudomonadati</taxon>
        <taxon>Planctomycetota</taxon>
        <taxon>Planctomycetia</taxon>
        <taxon>Gemmatales</taxon>
        <taxon>Gemmataceae</taxon>
        <taxon>Gemmata</taxon>
    </lineage>
</organism>
<evidence type="ECO:0000256" key="1">
    <source>
        <dbReference type="SAM" id="SignalP"/>
    </source>
</evidence>
<comment type="caution">
    <text evidence="2">The sequence shown here is derived from an EMBL/GenBank/DDBJ whole genome shotgun (WGS) entry which is preliminary data.</text>
</comment>
<evidence type="ECO:0000313" key="2">
    <source>
        <dbReference type="EMBL" id="MBP3959898.1"/>
    </source>
</evidence>
<evidence type="ECO:0008006" key="4">
    <source>
        <dbReference type="Google" id="ProtNLM"/>
    </source>
</evidence>
<name>A0ABS5C1U7_9BACT</name>
<sequence>MLCWNWVIVLILSATPLANAPVPKDVEKEKQERFRKLRETYDQKLKDLGDSDEGKWLQITLLTAKVIAKETVEIDAFTDPATRQRLTEYNVRSLARLFRDEPDVLEPYLLYCYELRNEPKKKP</sequence>
<keyword evidence="3" id="KW-1185">Reference proteome</keyword>
<dbReference type="Proteomes" id="UP000676565">
    <property type="component" value="Unassembled WGS sequence"/>
</dbReference>
<proteinExistence type="predicted"/>